<dbReference type="RefSeq" id="XP_030293364.1">
    <property type="nucleotide sequence ID" value="XM_030437504.1"/>
</dbReference>
<dbReference type="OMA" id="KFSCGNI"/>
<reference evidence="14" key="1">
    <citation type="submission" date="2021-04" db="EMBL/GenBank/DDBJ databases">
        <authorList>
            <consortium name="Wellcome Sanger Institute Data Sharing"/>
        </authorList>
    </citation>
    <scope>NUCLEOTIDE SEQUENCE [LARGE SCALE GENOMIC DNA]</scope>
</reference>
<dbReference type="CTD" id="646799"/>
<feature type="region of interest" description="Disordered" evidence="12">
    <location>
        <begin position="140"/>
        <end position="162"/>
    </location>
</feature>
<keyword evidence="2" id="KW-0217">Developmental protein</keyword>
<dbReference type="GO" id="GO:0006412">
    <property type="term" value="P:translation"/>
    <property type="evidence" value="ECO:0007669"/>
    <property type="project" value="TreeGrafter"/>
</dbReference>
<evidence type="ECO:0000256" key="2">
    <source>
        <dbReference type="ARBA" id="ARBA00022473"/>
    </source>
</evidence>
<evidence type="ECO:0000256" key="3">
    <source>
        <dbReference type="ARBA" id="ARBA00022490"/>
    </source>
</evidence>
<evidence type="ECO:0000256" key="11">
    <source>
        <dbReference type="ARBA" id="ARBA00049576"/>
    </source>
</evidence>
<dbReference type="PANTHER" id="PTHR31054">
    <property type="entry name" value="ZYGOTE ARREST PROTEIN 1-LIKE ISOFORM X1"/>
    <property type="match status" value="1"/>
</dbReference>
<protein>
    <submittedName>
        <fullName evidence="14">Zygote arrest 1-like</fullName>
    </submittedName>
</protein>
<evidence type="ECO:0000256" key="6">
    <source>
        <dbReference type="ARBA" id="ARBA00022782"/>
    </source>
</evidence>
<sequence>MERFLSTFPPYSVCAPPVQDGGWIKRDGRFITPQGLNYLELCKAIISQVGPGVPPALKRALTKECGVQVNAKVDKVVQCSLGPKTLLCPEGDHHVCSKSPEPLTPPCHTPPVSNLRFLRPVSIYSPVFDRRIHLKKLCSDGGSEGEAEQAESDKDAEADQSGEDTVKDFRTAFHRSSKGSNFQFLEQRYGFFHCRKCNIRWESAYVWCISGTSKVYYKQLCRKCQVGFNPYRVESILCKGCSQTCCSCEKKQRHINMKRPHRQDLCCRCKGMRLSCDATYSFKYII</sequence>
<keyword evidence="4" id="KW-0479">Metal-binding</keyword>
<keyword evidence="6" id="KW-0221">Differentiation</keyword>
<dbReference type="Pfam" id="PF13695">
    <property type="entry name" value="Zn_ribbon_3CxxC"/>
    <property type="match status" value="1"/>
</dbReference>
<comment type="subcellular location">
    <subcellularLocation>
        <location evidence="1">Cytoplasm</location>
        <location evidence="1">Cytoplasmic ribonucleoprotein granule</location>
    </subcellularLocation>
</comment>
<dbReference type="GO" id="GO:0008270">
    <property type="term" value="F:zinc ion binding"/>
    <property type="evidence" value="ECO:0007669"/>
    <property type="project" value="UniProtKB-KW"/>
</dbReference>
<dbReference type="InterPro" id="IPR027377">
    <property type="entry name" value="ZAR1/RTP1-5-like_Znf-3CxxC"/>
</dbReference>
<dbReference type="GeneTree" id="ENSGT00390000012305"/>
<dbReference type="OrthoDB" id="9885288at2759"/>
<keyword evidence="15" id="KW-1185">Reference proteome</keyword>
<evidence type="ECO:0000313" key="15">
    <source>
        <dbReference type="Proteomes" id="UP000472265"/>
    </source>
</evidence>
<dbReference type="GO" id="GO:0003729">
    <property type="term" value="F:mRNA binding"/>
    <property type="evidence" value="ECO:0007669"/>
    <property type="project" value="UniProtKB-ARBA"/>
</dbReference>
<keyword evidence="8" id="KW-0694">RNA-binding</keyword>
<dbReference type="FunCoup" id="A0A671XNZ2">
    <property type="interactions" value="97"/>
</dbReference>
<keyword evidence="9" id="KW-0896">Oogenesis</keyword>
<reference evidence="14" key="2">
    <citation type="submission" date="2025-08" db="UniProtKB">
        <authorList>
            <consortium name="Ensembl"/>
        </authorList>
    </citation>
    <scope>IDENTIFICATION</scope>
</reference>
<evidence type="ECO:0000256" key="8">
    <source>
        <dbReference type="ARBA" id="ARBA00022884"/>
    </source>
</evidence>
<dbReference type="Proteomes" id="UP000472265">
    <property type="component" value="Chromosome 13"/>
</dbReference>
<evidence type="ECO:0000256" key="1">
    <source>
        <dbReference type="ARBA" id="ARBA00004331"/>
    </source>
</evidence>
<dbReference type="InterPro" id="IPR026775">
    <property type="entry name" value="Zar1"/>
</dbReference>
<dbReference type="GO" id="GO:0036464">
    <property type="term" value="C:cytoplasmic ribonucleoprotein granule"/>
    <property type="evidence" value="ECO:0007669"/>
    <property type="project" value="UniProtKB-SubCell"/>
</dbReference>
<proteinExistence type="inferred from homology"/>
<accession>A0A671XNZ2</accession>
<feature type="domain" description="3CxxC-type" evidence="13">
    <location>
        <begin position="187"/>
        <end position="272"/>
    </location>
</feature>
<organism evidence="14 15">
    <name type="scientific">Sparus aurata</name>
    <name type="common">Gilthead sea bream</name>
    <dbReference type="NCBI Taxonomy" id="8175"/>
    <lineage>
        <taxon>Eukaryota</taxon>
        <taxon>Metazoa</taxon>
        <taxon>Chordata</taxon>
        <taxon>Craniata</taxon>
        <taxon>Vertebrata</taxon>
        <taxon>Euteleostomi</taxon>
        <taxon>Actinopterygii</taxon>
        <taxon>Neopterygii</taxon>
        <taxon>Teleostei</taxon>
        <taxon>Neoteleostei</taxon>
        <taxon>Acanthomorphata</taxon>
        <taxon>Eupercaria</taxon>
        <taxon>Spariformes</taxon>
        <taxon>Sparidae</taxon>
        <taxon>Sparus</taxon>
    </lineage>
</organism>
<keyword evidence="3" id="KW-0963">Cytoplasm</keyword>
<evidence type="ECO:0000256" key="5">
    <source>
        <dbReference type="ARBA" id="ARBA00022771"/>
    </source>
</evidence>
<dbReference type="SMART" id="SM01328">
    <property type="entry name" value="zf-3CxxC"/>
    <property type="match status" value="1"/>
</dbReference>
<name>A0A671XNZ2_SPAAU</name>
<evidence type="ECO:0000256" key="4">
    <source>
        <dbReference type="ARBA" id="ARBA00022723"/>
    </source>
</evidence>
<dbReference type="GO" id="GO:0017148">
    <property type="term" value="P:negative regulation of translation"/>
    <property type="evidence" value="ECO:0007669"/>
    <property type="project" value="UniProtKB-ARBA"/>
</dbReference>
<dbReference type="AlphaFoldDB" id="A0A671XNZ2"/>
<comment type="function">
    <text evidence="11">mRNA-binding protein required for maternal mRNA storage, translation and degradation during oocyte maturation. Probably promotes formation of some phase-separated membraneless compartment that stores maternal mRNAs in oocytes: acts by undergoing liquid-liquid phase separation upon binding to maternal mRNAs. Binds to the 3'-UTR of maternal mRNAs, inhibiting their translation.</text>
</comment>
<evidence type="ECO:0000259" key="13">
    <source>
        <dbReference type="SMART" id="SM01328"/>
    </source>
</evidence>
<reference evidence="14" key="3">
    <citation type="submission" date="2025-09" db="UniProtKB">
        <authorList>
            <consortium name="Ensembl"/>
        </authorList>
    </citation>
    <scope>IDENTIFICATION</scope>
</reference>
<evidence type="ECO:0000256" key="9">
    <source>
        <dbReference type="ARBA" id="ARBA00022943"/>
    </source>
</evidence>
<keyword evidence="7" id="KW-0862">Zinc</keyword>
<evidence type="ECO:0000256" key="10">
    <source>
        <dbReference type="ARBA" id="ARBA00034699"/>
    </source>
</evidence>
<keyword evidence="5" id="KW-0863">Zinc-finger</keyword>
<comment type="similarity">
    <text evidence="10">Belongs to the ZAR1 family.</text>
</comment>
<dbReference type="Ensembl" id="ENSSAUT00010054727.1">
    <property type="protein sequence ID" value="ENSSAUP00010052041.1"/>
    <property type="gene ID" value="ENSSAUG00010021601.1"/>
</dbReference>
<evidence type="ECO:0000313" key="14">
    <source>
        <dbReference type="Ensembl" id="ENSSAUP00010052041.1"/>
    </source>
</evidence>
<gene>
    <name evidence="14" type="primary">ZAR1L</name>
    <name evidence="14" type="synonym">zar1l</name>
</gene>
<evidence type="ECO:0000256" key="7">
    <source>
        <dbReference type="ARBA" id="ARBA00022833"/>
    </source>
</evidence>
<evidence type="ECO:0000256" key="12">
    <source>
        <dbReference type="SAM" id="MobiDB-lite"/>
    </source>
</evidence>
<dbReference type="PANTHER" id="PTHR31054:SF5">
    <property type="entry name" value="PROTEIN ZAR1-LIKE"/>
    <property type="match status" value="1"/>
</dbReference>
<dbReference type="GeneID" id="115593814"/>
<dbReference type="InParanoid" id="A0A671XNZ2"/>
<dbReference type="GO" id="GO:0048477">
    <property type="term" value="P:oogenesis"/>
    <property type="evidence" value="ECO:0007669"/>
    <property type="project" value="UniProtKB-KW"/>
</dbReference>